<dbReference type="EMBL" id="CP003057">
    <property type="protein sequence ID" value="AEQ95498.1"/>
    <property type="molecule type" value="Genomic_DNA"/>
</dbReference>
<reference evidence="2 3" key="1">
    <citation type="journal article" date="2011" name="J. Bacteriol.">
        <title>Two new complete genome sequences offer insight into host and tissue specificity of plant pathogenic Xanthomonas spp.</title>
        <authorList>
            <person name="Bogdanove A.J."/>
            <person name="Koebnik R."/>
            <person name="Lu H."/>
            <person name="Furutani A."/>
            <person name="Angiuoli S.V."/>
            <person name="Patil P.B."/>
            <person name="Van Sluys M.A."/>
            <person name="Ryan R.P."/>
            <person name="Meyer D.F."/>
            <person name="Han S.W."/>
            <person name="Aparna G."/>
            <person name="Rajaram M."/>
            <person name="Delcher A.L."/>
            <person name="Phillippy A.M."/>
            <person name="Puiu D."/>
            <person name="Schatz M.C."/>
            <person name="Shumway M."/>
            <person name="Sommer D.D."/>
            <person name="Trapnell C."/>
            <person name="Benahmed F."/>
            <person name="Dimitrov G."/>
            <person name="Madupu R."/>
            <person name="Radune D."/>
            <person name="Sullivan S."/>
            <person name="Jha G."/>
            <person name="Ishihara H."/>
            <person name="Lee S.W."/>
            <person name="Pandey A."/>
            <person name="Sharma V."/>
            <person name="Sriariyanun M."/>
            <person name="Szurek B."/>
            <person name="Vera-Cruz C.M."/>
            <person name="Dorman K.S."/>
            <person name="Ronald P.C."/>
            <person name="Verdier V."/>
            <person name="Dow J.M."/>
            <person name="Sonti R.V."/>
            <person name="Tsuge S."/>
            <person name="Brendel V.P."/>
            <person name="Rabinowicz P.D."/>
            <person name="Leach J.E."/>
            <person name="White F.F."/>
            <person name="Salzberg S.L."/>
        </authorList>
    </citation>
    <scope>NUCLEOTIDE SEQUENCE [LARGE SCALE GENOMIC DNA]</scope>
    <source>
        <strain evidence="2 3">BLS256</strain>
    </source>
</reference>
<dbReference type="Proteomes" id="UP000008851">
    <property type="component" value="Chromosome"/>
</dbReference>
<dbReference type="HOGENOM" id="CLU_2332913_0_0_6"/>
<feature type="region of interest" description="Disordered" evidence="1">
    <location>
        <begin position="1"/>
        <end position="31"/>
    </location>
</feature>
<proteinExistence type="predicted"/>
<sequence>MPSTRSRTLFCTDTAANTPNSSSPTHNAPTKTTDEWLAIRVRMITLLGKMKKSASLTHLRRLHCQHLQFENAPWHPSGRAVGILIGIRQRKVAGRHEQ</sequence>
<name>G7THB0_XANOB</name>
<organism evidence="2 3">
    <name type="scientific">Xanthomonas oryzae pv. oryzicola (strain BLS256)</name>
    <dbReference type="NCBI Taxonomy" id="383407"/>
    <lineage>
        <taxon>Bacteria</taxon>
        <taxon>Pseudomonadati</taxon>
        <taxon>Pseudomonadota</taxon>
        <taxon>Gammaproteobacteria</taxon>
        <taxon>Lysobacterales</taxon>
        <taxon>Lysobacteraceae</taxon>
        <taxon>Xanthomonas</taxon>
    </lineage>
</organism>
<accession>G7THB0</accession>
<evidence type="ECO:0000313" key="2">
    <source>
        <dbReference type="EMBL" id="AEQ95498.1"/>
    </source>
</evidence>
<evidence type="ECO:0000313" key="3">
    <source>
        <dbReference type="Proteomes" id="UP000008851"/>
    </source>
</evidence>
<evidence type="ECO:0000256" key="1">
    <source>
        <dbReference type="SAM" id="MobiDB-lite"/>
    </source>
</evidence>
<dbReference type="AlphaFoldDB" id="G7THB0"/>
<gene>
    <name evidence="2" type="ORF">XOC_1313</name>
</gene>
<protein>
    <submittedName>
        <fullName evidence="2">Uncharacterized protein</fullName>
    </submittedName>
</protein>
<dbReference type="KEGG" id="xor:XOC_1313"/>